<reference evidence="1 2" key="1">
    <citation type="journal article" date="2019" name="Emerg. Microbes Infect.">
        <title>Comprehensive subspecies identification of 175 nontuberculous mycobacteria species based on 7547 genomic profiles.</title>
        <authorList>
            <person name="Matsumoto Y."/>
            <person name="Kinjo T."/>
            <person name="Motooka D."/>
            <person name="Nabeya D."/>
            <person name="Jung N."/>
            <person name="Uechi K."/>
            <person name="Horii T."/>
            <person name="Iida T."/>
            <person name="Fujita J."/>
            <person name="Nakamura S."/>
        </authorList>
    </citation>
    <scope>NUCLEOTIDE SEQUENCE [LARGE SCALE GENOMIC DNA]</scope>
    <source>
        <strain evidence="1 2">JCM 12375</strain>
    </source>
</reference>
<name>A0ABM7I0V4_MYCME</name>
<proteinExistence type="predicted"/>
<accession>A0ABM7I0V4</accession>
<dbReference type="EMBL" id="AP022567">
    <property type="protein sequence ID" value="BBX36498.1"/>
    <property type="molecule type" value="Genomic_DNA"/>
</dbReference>
<evidence type="ECO:0000313" key="1">
    <source>
        <dbReference type="EMBL" id="BBX36498.1"/>
    </source>
</evidence>
<keyword evidence="2" id="KW-1185">Reference proteome</keyword>
<dbReference type="Proteomes" id="UP000465622">
    <property type="component" value="Chromosome"/>
</dbReference>
<sequence length="274" mass="29987">MSGVGAAQYIARVRREIDSLTVPVGPPRRTVTSDLEYTLRTTRHGIAWVDDSVSDGSYSLTEGISAACERSCEITSFLYACGAPHKQWRHWAALSAFGLLLTAGEVATDRDDLARAIQYGVLAGEWQLVAALSDVEPPRFERYAEHVVWTLAVGRTSIESPPTIEDTADVWWSFGNAVIERHSRAAVLALDTIADVHMVTVGAGWTRFLPWTHPLFDLEAGAGAAIARIRGLVTEKDFPESIRHYLEPGLAHGEPTRLYPGEWPQPSVIAPSPS</sequence>
<organism evidence="1 2">
    <name type="scientific">Mycolicibacterium mageritense</name>
    <name type="common">Mycobacterium mageritense</name>
    <dbReference type="NCBI Taxonomy" id="53462"/>
    <lineage>
        <taxon>Bacteria</taxon>
        <taxon>Bacillati</taxon>
        <taxon>Actinomycetota</taxon>
        <taxon>Actinomycetes</taxon>
        <taxon>Mycobacteriales</taxon>
        <taxon>Mycobacteriaceae</taxon>
        <taxon>Mycolicibacterium</taxon>
    </lineage>
</organism>
<protein>
    <submittedName>
        <fullName evidence="1">Uncharacterized protein</fullName>
    </submittedName>
</protein>
<evidence type="ECO:0000313" key="2">
    <source>
        <dbReference type="Proteomes" id="UP000465622"/>
    </source>
</evidence>
<dbReference type="RefSeq" id="WP_163642323.1">
    <property type="nucleotide sequence ID" value="NZ_AP022567.1"/>
</dbReference>
<gene>
    <name evidence="1" type="ORF">MMAGJ_57800</name>
</gene>